<sequence length="2322" mass="260354">MDFDAESSLISKLQSSDLHQLHHLFSDYLRPFTDLTTTTTTTKPKRSKKPSNAAAEDHQSSLRSLAKKFLSFLNRSLSLIPKRLSETPKLDPQFALQLFTTYKLCLNCLQLISSQLSCKPYSVHIQRVRLIHCFEAWGRYGDAEIEGFSVLESLWGIEIGGTGSKLVKKKFQYVPDLGNESVDHEFAFLVVEIVVTLVKCVSMKQGKEEGHYRRLTCFNKDLLCEVCSATFAEYSKSNMKDQLPKFARRICSSLFSKQDYQSSAIIDILLCVLDSMASECSLIKHQLVTHLTLGIALRGVLDSLHVCVWDQSSGTVCGRLIEWPQYCNHILQISHLRGTHSELVAFIERALSRISAGHAESDGAHGEIWVKAKMPAAENVNKLKMSLMKGSDETTERENCMCAVCGLCTQQVEMESTTMEFLELVYYCANKCRIATRDLCSAFATYLSKIAGEFCQVSLPFDLILRLYGTGLFISDCNGQSRQDSSMTTRNMNDGPVIGFLLDKEDVLHNLNALLGKLKCHFLTSNNDSNLPISDEYNYSADSVHEINLHRDSNYKASRVCKTKNGKSYLLPYCNALKFLCQPLAEFVNSARKEIFTEIGDASFPTKLCDIQDAFHQFCDVFLFCHSALEWESNAFDDYDKTILIVALAAFTLSFRTKLYTKESADFIKQVISIDWIQASGIKFLFASLHNVGVTLYRNKQVKEASKVLKLCCTASWTSVSYLCEAFVNKSNRFGSDVSEDAVANLVSEACAKSAFLLDLLYQCDSHNKVTRIMGYSLENWSTAENVFNRLPTPIALVKQWVKIECKLCKDPDTEHSATSLYSLLSSSAKVSKRSLGVLLEQELLAYNEMSALNPRLCQKMQMDIIAVLLAEVYVSDDSCLQKSKILIAKGRELRACGIEGLNDCIQCLSEAISTMNGMNGEAACESIAVRHQLAVAYSLRALCIQEAEPNSKRPFQDIQAALNLWLRPDCCLAENQCDMVFENILTVLYHVVDMLSIKGCTEFHSDIYELLIRLFKRNNVPLEKCVALLWQYRRLGHALCASPVSEAFITTLPQHCGEASKSIDFWARCMNRSWPLEVGFRQSFSFMFTNISRGSCRSNGFFQSDIKVDEVKHAASDLISSVPLCSGSAFLAAHLYHDLCGRMISKGQLIEALSYAKEAHRLRSKLLQEKFRYSVEQQSEIYDENGEIIQKRCYNLSTFEICSSVATTVWSHDTILCDLEGCILTPWNILQCYLESTLQVGIIHELIGNGSEAETLLLWGKNISGFQGLRLFKVAFSSILGRLYRKQRQWDLAEKELQSAKQILADSCTAIACLKCRLLLEVTIDLQLGDLFRSRRDSNTANVSEKRLCYAEDLYKSALDKLNRSEWKNSVSNPEEVGAENTITCDALEREVGICASNSFTCTTNHLDIKEFLTKKDVPETKKEPKKSRKTKKTLNPLPQGQCLMAEHNPRMTRSKYHSQRNNESIPCEVQVGLSKYSNNGQHFAFPDALGQIVPLLGIGSSAADSGCEMICVCNKMRCWYCLHIDVMESGCVNNFVRMKWEFARRQLSLRLLTGIGKCLEVRGEIHEAHEIVLQSSSVLVSRNAFSAHSSVPLSFLLDLIGKDIPGDPLAVERAAILYNICWFTLKSYPCNDTRINCCDLTHIQIPRLISLLMLAFVLCREVSRLLAAIFVISASTELFSPSLSPCKALSESHWASYFHQASLGTHLNHQLFSSMTGKQKVQDPMDVEGSCLTGSSSIGSETLNLLRLAPELFQDLEGYVLRFFQGLPCTAIICLSLLGGTLANLLTELLDYPSCPHAWILLSRLNSNSQPVVILLPVDSILEDASDNDTNSGSGILFEDKICVKRWHCPWGSTVVDYIAPVFRLILEENYLSSSMQPLEDTKKNRSLWWMQRKSLDQRLGKFLRDLEDSWFGPWKFLLLGEWSGCEHQESQKKLMHNLKVKCKVDAHESLIKVIIGGAKHICEREESILQLILNKGCFIDGVGYCDQERWGTYADTSDGVESLSKKALKLILEAAREVEEEECLNREPVILVLDFDVQMLPWENLPLLRNQEVYRMPSIGSISATLDRCCQLKEQVWRNPVIFPLMDPLDAFYLLNPGGDLSSTQVEFEDWFRNQNLEGKAGTAPTIEEMVLALRSHDLFIYFGHGSGAQHIPGHEIQKLENCAATLLMGCSSGSLSLNGSYAPQGAPICYLLAGSPVIVANLWEVTDKDIDRFGKAMLDCLLKERSTASTGCVQCTSVAEKFKSMKITGTKGNAKKKTSRKNMPENFDDSICNNCCNHRPKIGSFMGQAREACILPFLIGASPVCYGVPTCISKKKDL</sequence>
<dbReference type="Gene3D" id="1.25.40.840">
    <property type="entry name" value="CCR4-NOT transcription complex subunit 1 TTP binding domain"/>
    <property type="match status" value="1"/>
</dbReference>
<keyword evidence="3" id="KW-0378">Hydrolase</keyword>
<dbReference type="Pfam" id="PF16417">
    <property type="entry name" value="CNOT1_TTP_bind"/>
    <property type="match status" value="1"/>
</dbReference>
<keyword evidence="8" id="KW-1185">Reference proteome</keyword>
<dbReference type="GO" id="GO:0072686">
    <property type="term" value="C:mitotic spindle"/>
    <property type="evidence" value="ECO:0007669"/>
    <property type="project" value="TreeGrafter"/>
</dbReference>
<feature type="region of interest" description="Disordered" evidence="5">
    <location>
        <begin position="38"/>
        <end position="59"/>
    </location>
</feature>
<dbReference type="InterPro" id="IPR056932">
    <property type="entry name" value="TPR_ESP1_2nd"/>
</dbReference>
<dbReference type="GO" id="GO:0004197">
    <property type="term" value="F:cysteine-type endopeptidase activity"/>
    <property type="evidence" value="ECO:0007669"/>
    <property type="project" value="InterPro"/>
</dbReference>
<accession>A0A4S4EJG1</accession>
<dbReference type="InterPro" id="IPR030397">
    <property type="entry name" value="SEPARIN_core_dom"/>
</dbReference>
<dbReference type="Pfam" id="PF25113">
    <property type="entry name" value="TPR_ESP1_2nd"/>
    <property type="match status" value="1"/>
</dbReference>
<evidence type="ECO:0000256" key="2">
    <source>
        <dbReference type="ARBA" id="ARBA00012489"/>
    </source>
</evidence>
<evidence type="ECO:0000259" key="6">
    <source>
        <dbReference type="PROSITE" id="PS51700"/>
    </source>
</evidence>
<dbReference type="GO" id="GO:0051307">
    <property type="term" value="P:meiotic chromosome separation"/>
    <property type="evidence" value="ECO:0007669"/>
    <property type="project" value="TreeGrafter"/>
</dbReference>
<dbReference type="EC" id="3.4.22.49" evidence="2"/>
<dbReference type="InterPro" id="IPR032193">
    <property type="entry name" value="CNOT1_TTP_bind"/>
</dbReference>
<dbReference type="Pfam" id="PF25110">
    <property type="entry name" value="TPR_ESP1"/>
    <property type="match status" value="1"/>
</dbReference>
<dbReference type="Pfam" id="PF03568">
    <property type="entry name" value="Separin_C"/>
    <property type="match status" value="1"/>
</dbReference>
<evidence type="ECO:0000256" key="5">
    <source>
        <dbReference type="SAM" id="MobiDB-lite"/>
    </source>
</evidence>
<organism evidence="7 8">
    <name type="scientific">Camellia sinensis var. sinensis</name>
    <name type="common">China tea</name>
    <dbReference type="NCBI Taxonomy" id="542762"/>
    <lineage>
        <taxon>Eukaryota</taxon>
        <taxon>Viridiplantae</taxon>
        <taxon>Streptophyta</taxon>
        <taxon>Embryophyta</taxon>
        <taxon>Tracheophyta</taxon>
        <taxon>Spermatophyta</taxon>
        <taxon>Magnoliopsida</taxon>
        <taxon>eudicotyledons</taxon>
        <taxon>Gunneridae</taxon>
        <taxon>Pentapetalae</taxon>
        <taxon>asterids</taxon>
        <taxon>Ericales</taxon>
        <taxon>Theaceae</taxon>
        <taxon>Camellia</taxon>
    </lineage>
</organism>
<reference evidence="7 8" key="1">
    <citation type="journal article" date="2018" name="Proc. Natl. Acad. Sci. U.S.A.">
        <title>Draft genome sequence of Camellia sinensis var. sinensis provides insights into the evolution of the tea genome and tea quality.</title>
        <authorList>
            <person name="Wei C."/>
            <person name="Yang H."/>
            <person name="Wang S."/>
            <person name="Zhao J."/>
            <person name="Liu C."/>
            <person name="Gao L."/>
            <person name="Xia E."/>
            <person name="Lu Y."/>
            <person name="Tai Y."/>
            <person name="She G."/>
            <person name="Sun J."/>
            <person name="Cao H."/>
            <person name="Tong W."/>
            <person name="Gao Q."/>
            <person name="Li Y."/>
            <person name="Deng W."/>
            <person name="Jiang X."/>
            <person name="Wang W."/>
            <person name="Chen Q."/>
            <person name="Zhang S."/>
            <person name="Li H."/>
            <person name="Wu J."/>
            <person name="Wang P."/>
            <person name="Li P."/>
            <person name="Shi C."/>
            <person name="Zheng F."/>
            <person name="Jian J."/>
            <person name="Huang B."/>
            <person name="Shan D."/>
            <person name="Shi M."/>
            <person name="Fang C."/>
            <person name="Yue Y."/>
            <person name="Li F."/>
            <person name="Li D."/>
            <person name="Wei S."/>
            <person name="Han B."/>
            <person name="Jiang C."/>
            <person name="Yin Y."/>
            <person name="Xia T."/>
            <person name="Zhang Z."/>
            <person name="Bennetzen J.L."/>
            <person name="Zhao S."/>
            <person name="Wan X."/>
        </authorList>
    </citation>
    <scope>NUCLEOTIDE SEQUENCE [LARGE SCALE GENOMIC DNA]</scope>
    <source>
        <strain evidence="8">cv. Shuchazao</strain>
        <tissue evidence="7">Leaf</tissue>
    </source>
</reference>
<evidence type="ECO:0000313" key="8">
    <source>
        <dbReference type="Proteomes" id="UP000306102"/>
    </source>
</evidence>
<name>A0A4S4EJG1_CAMSN</name>
<protein>
    <recommendedName>
        <fullName evidence="2">separase</fullName>
        <ecNumber evidence="2">3.4.22.49</ecNumber>
    </recommendedName>
</protein>
<proteinExistence type="predicted"/>
<dbReference type="PROSITE" id="PS51700">
    <property type="entry name" value="SEPARIN"/>
    <property type="match status" value="1"/>
</dbReference>
<dbReference type="GO" id="GO:0006508">
    <property type="term" value="P:proteolysis"/>
    <property type="evidence" value="ECO:0007669"/>
    <property type="project" value="InterPro"/>
</dbReference>
<dbReference type="GO" id="GO:0005634">
    <property type="term" value="C:nucleus"/>
    <property type="evidence" value="ECO:0007669"/>
    <property type="project" value="InterPro"/>
</dbReference>
<dbReference type="GO" id="GO:0005737">
    <property type="term" value="C:cytoplasm"/>
    <property type="evidence" value="ECO:0007669"/>
    <property type="project" value="TreeGrafter"/>
</dbReference>
<dbReference type="InterPro" id="IPR056933">
    <property type="entry name" value="TPR_ESP1"/>
</dbReference>
<comment type="catalytic activity">
    <reaction evidence="1">
        <text>All bonds known to be hydrolyzed by this endopeptidase have arginine in P1 and an acidic residue in P4. P6 is often occupied by an acidic residue or by a hydroxy-amino-acid residue, the phosphorylation of which enhances cleavage.</text>
        <dbReference type="EC" id="3.4.22.49"/>
    </reaction>
</comment>
<dbReference type="InterPro" id="IPR038535">
    <property type="entry name" value="CNOT1_TTP_bind_sf"/>
</dbReference>
<evidence type="ECO:0000313" key="7">
    <source>
        <dbReference type="EMBL" id="THG16302.1"/>
    </source>
</evidence>
<evidence type="ECO:0000256" key="4">
    <source>
        <dbReference type="ARBA" id="ARBA00022829"/>
    </source>
</evidence>
<dbReference type="STRING" id="542762.A0A4S4EJG1"/>
<feature type="domain" description="Peptidase C50" evidence="6">
    <location>
        <begin position="2091"/>
        <end position="2185"/>
    </location>
</feature>
<comment type="caution">
    <text evidence="7">The sequence shown here is derived from an EMBL/GenBank/DDBJ whole genome shotgun (WGS) entry which is preliminary data.</text>
</comment>
<dbReference type="EMBL" id="SDRB02004138">
    <property type="protein sequence ID" value="THG16302.1"/>
    <property type="molecule type" value="Genomic_DNA"/>
</dbReference>
<gene>
    <name evidence="7" type="ORF">TEA_014945</name>
</gene>
<dbReference type="InterPro" id="IPR005314">
    <property type="entry name" value="Peptidase_C50"/>
</dbReference>
<dbReference type="PANTHER" id="PTHR12792:SF0">
    <property type="entry name" value="SEPARIN"/>
    <property type="match status" value="1"/>
</dbReference>
<evidence type="ECO:0000256" key="1">
    <source>
        <dbReference type="ARBA" id="ARBA00000451"/>
    </source>
</evidence>
<dbReference type="Proteomes" id="UP000306102">
    <property type="component" value="Unassembled WGS sequence"/>
</dbReference>
<dbReference type="PANTHER" id="PTHR12792">
    <property type="entry name" value="EXTRA SPINDLE POLES 1-RELATED"/>
    <property type="match status" value="1"/>
</dbReference>
<keyword evidence="4" id="KW-0159">Chromosome partition</keyword>
<evidence type="ECO:0000256" key="3">
    <source>
        <dbReference type="ARBA" id="ARBA00022801"/>
    </source>
</evidence>